<protein>
    <submittedName>
        <fullName evidence="1">Uncharacterized protein</fullName>
    </submittedName>
</protein>
<evidence type="ECO:0000313" key="1">
    <source>
        <dbReference type="EMBL" id="GEU86183.1"/>
    </source>
</evidence>
<gene>
    <name evidence="1" type="ORF">Tci_058161</name>
</gene>
<reference evidence="1" key="1">
    <citation type="journal article" date="2019" name="Sci. Rep.">
        <title>Draft genome of Tanacetum cinerariifolium, the natural source of mosquito coil.</title>
        <authorList>
            <person name="Yamashiro T."/>
            <person name="Shiraishi A."/>
            <person name="Satake H."/>
            <person name="Nakayama K."/>
        </authorList>
    </citation>
    <scope>NUCLEOTIDE SEQUENCE</scope>
</reference>
<organism evidence="1">
    <name type="scientific">Tanacetum cinerariifolium</name>
    <name type="common">Dalmatian daisy</name>
    <name type="synonym">Chrysanthemum cinerariifolium</name>
    <dbReference type="NCBI Taxonomy" id="118510"/>
    <lineage>
        <taxon>Eukaryota</taxon>
        <taxon>Viridiplantae</taxon>
        <taxon>Streptophyta</taxon>
        <taxon>Embryophyta</taxon>
        <taxon>Tracheophyta</taxon>
        <taxon>Spermatophyta</taxon>
        <taxon>Magnoliopsida</taxon>
        <taxon>eudicotyledons</taxon>
        <taxon>Gunneridae</taxon>
        <taxon>Pentapetalae</taxon>
        <taxon>asterids</taxon>
        <taxon>campanulids</taxon>
        <taxon>Asterales</taxon>
        <taxon>Asteraceae</taxon>
        <taxon>Asteroideae</taxon>
        <taxon>Anthemideae</taxon>
        <taxon>Anthemidinae</taxon>
        <taxon>Tanacetum</taxon>
    </lineage>
</organism>
<accession>A0A6L2NJ13</accession>
<proteinExistence type="predicted"/>
<dbReference type="EMBL" id="BKCJ010009268">
    <property type="protein sequence ID" value="GEU86183.1"/>
    <property type="molecule type" value="Genomic_DNA"/>
</dbReference>
<dbReference type="AlphaFoldDB" id="A0A6L2NJ13"/>
<comment type="caution">
    <text evidence="1">The sequence shown here is derived from an EMBL/GenBank/DDBJ whole genome shotgun (WGS) entry which is preliminary data.</text>
</comment>
<name>A0A6L2NJ13_TANCI</name>
<sequence>MVACPRLSSMPSISSLPPIMVCGVGGRLVLLGKQPAHLISSGFNQCEKQTSNTVRTTQSVCLYEGSDNVPSSYGSTCDIISVEAGMGVFVIPFGQSHVYGDGSASEGSFHLSGSPSVSCHTEKAQLYIDMFQKYSELCRRNSTRECIITFKAVVEVGRLDIGKQKLQTSDVADVFQAYFDLCSMNVRRRCSANLPQCSRALNFSSEEITDSNVFQRYTDLCATRATATLSPTLLITVVLSFQTPQKNGWKSAFVPNNRYHVTSLKQLAKKTYQSSCKGILKERAVALETIVVGYGSDNFMSQGNNKDEVVNAPTIESSGIGFSSPIDDNNIMRR</sequence>